<comment type="caution">
    <text evidence="1">The sequence shown here is derived from an EMBL/GenBank/DDBJ whole genome shotgun (WGS) entry which is preliminary data.</text>
</comment>
<dbReference type="Proteomes" id="UP001338309">
    <property type="component" value="Unassembled WGS sequence"/>
</dbReference>
<gene>
    <name evidence="1" type="ORF">Aconfl_41420</name>
</gene>
<dbReference type="EMBL" id="BTPD01000020">
    <property type="protein sequence ID" value="GMQ31497.1"/>
    <property type="molecule type" value="Genomic_DNA"/>
</dbReference>
<accession>A0ABQ6PVA8</accession>
<sequence length="44" mass="4923">MGVAALVTNIPILMIYFSRELSIRVNRLANIFAALFTYLCCSRG</sequence>
<evidence type="ECO:0000313" key="1">
    <source>
        <dbReference type="EMBL" id="GMQ31497.1"/>
    </source>
</evidence>
<protein>
    <submittedName>
        <fullName evidence="1">Uncharacterized protein</fullName>
    </submittedName>
</protein>
<reference evidence="1 2" key="1">
    <citation type="submission" date="2023-08" db="EMBL/GenBank/DDBJ databases">
        <title>Draft genome sequence of Algoriphagus confluentis.</title>
        <authorList>
            <person name="Takatani N."/>
            <person name="Hosokawa M."/>
            <person name="Sawabe T."/>
        </authorList>
    </citation>
    <scope>NUCLEOTIDE SEQUENCE [LARGE SCALE GENOMIC DNA]</scope>
    <source>
        <strain evidence="1 2">NBRC 111222</strain>
    </source>
</reference>
<keyword evidence="2" id="KW-1185">Reference proteome</keyword>
<name>A0ABQ6PVA8_9BACT</name>
<organism evidence="1 2">
    <name type="scientific">Algoriphagus confluentis</name>
    <dbReference type="NCBI Taxonomy" id="1697556"/>
    <lineage>
        <taxon>Bacteria</taxon>
        <taxon>Pseudomonadati</taxon>
        <taxon>Bacteroidota</taxon>
        <taxon>Cytophagia</taxon>
        <taxon>Cytophagales</taxon>
        <taxon>Cyclobacteriaceae</taxon>
        <taxon>Algoriphagus</taxon>
    </lineage>
</organism>
<proteinExistence type="predicted"/>
<evidence type="ECO:0000313" key="2">
    <source>
        <dbReference type="Proteomes" id="UP001338309"/>
    </source>
</evidence>